<proteinExistence type="predicted"/>
<feature type="domain" description="RCK N-terminal" evidence="3">
    <location>
        <begin position="163"/>
        <end position="231"/>
    </location>
</feature>
<feature type="transmembrane region" description="Helical" evidence="2">
    <location>
        <begin position="21"/>
        <end position="40"/>
    </location>
</feature>
<feature type="transmembrane region" description="Helical" evidence="2">
    <location>
        <begin position="79"/>
        <end position="100"/>
    </location>
</feature>
<dbReference type="SUPFAM" id="SSF81324">
    <property type="entry name" value="Voltage-gated potassium channels"/>
    <property type="match status" value="1"/>
</dbReference>
<comment type="caution">
    <text evidence="5">The sequence shown here is derived from an EMBL/GenBank/DDBJ whole genome shotgun (WGS) entry which is preliminary data.</text>
</comment>
<reference evidence="6" key="1">
    <citation type="submission" date="2023-07" db="EMBL/GenBank/DDBJ databases">
        <title>30 novel species of actinomycetes from the DSMZ collection.</title>
        <authorList>
            <person name="Nouioui I."/>
        </authorList>
    </citation>
    <scope>NUCLEOTIDE SEQUENCE [LARGE SCALE GENOMIC DNA]</scope>
    <source>
        <strain evidence="6">DSM 42041</strain>
    </source>
</reference>
<dbReference type="PANTHER" id="PTHR43833:SF9">
    <property type="entry name" value="POTASSIUM CHANNEL PROTEIN YUGO-RELATED"/>
    <property type="match status" value="1"/>
</dbReference>
<protein>
    <submittedName>
        <fullName evidence="5">Ion channel</fullName>
    </submittedName>
</protein>
<evidence type="ECO:0000256" key="2">
    <source>
        <dbReference type="SAM" id="Phobius"/>
    </source>
</evidence>
<dbReference type="SUPFAM" id="SSF51735">
    <property type="entry name" value="NAD(P)-binding Rossmann-fold domains"/>
    <property type="match status" value="1"/>
</dbReference>
<dbReference type="Gene3D" id="3.40.50.720">
    <property type="entry name" value="NAD(P)-binding Rossmann-like Domain"/>
    <property type="match status" value="1"/>
</dbReference>
<dbReference type="PANTHER" id="PTHR43833">
    <property type="entry name" value="POTASSIUM CHANNEL PROTEIN 2-RELATED-RELATED"/>
    <property type="match status" value="1"/>
</dbReference>
<dbReference type="InterPro" id="IPR050721">
    <property type="entry name" value="Trk_Ktr_HKT_K-transport"/>
</dbReference>
<evidence type="ECO:0000313" key="6">
    <source>
        <dbReference type="Proteomes" id="UP001183414"/>
    </source>
</evidence>
<comment type="subcellular location">
    <subcellularLocation>
        <location evidence="1">Cell membrane</location>
        <topology evidence="1">Multi-pass membrane protein</topology>
    </subcellularLocation>
</comment>
<keyword evidence="2" id="KW-0472">Membrane</keyword>
<dbReference type="InterPro" id="IPR013099">
    <property type="entry name" value="K_chnl_dom"/>
</dbReference>
<dbReference type="Pfam" id="PF07885">
    <property type="entry name" value="Ion_trans_2"/>
    <property type="match status" value="1"/>
</dbReference>
<name>A0ABU2NPJ7_9ACTN</name>
<sequence>MPILVARFVQALRSRVHGWRAALAVGLFVFGSSWLAMWLAEPGSNAITEPQNYWWYFLVTGSTVGYGDFFPETGAGHVVGGYVIVGGIATLTILFTELASHIQSVRGKRMKGVVALDLADHIVILGYHPGRTERIVQELLLEERVRELVLCAWDDVPQHPMPEQDGVLFVRGDLRDADVLKRACVDRAATVVIDARDDNEALALAVAVDHLRPEVHMVAALHDMNRAAHLRYVSPTVQCVQWHVPNLLTEEALDPGITEVYADLMSSRGEGNTYSVRLPEALGGQQFGACQQRFGRDFGATVIAVRQDGSMKVSPPWDAPLRAGAVLYYLAGERIDESRLAARTR</sequence>
<keyword evidence="2" id="KW-0812">Transmembrane</keyword>
<evidence type="ECO:0000259" key="3">
    <source>
        <dbReference type="Pfam" id="PF02254"/>
    </source>
</evidence>
<dbReference type="Gene3D" id="1.10.287.70">
    <property type="match status" value="1"/>
</dbReference>
<evidence type="ECO:0000313" key="5">
    <source>
        <dbReference type="EMBL" id="MDT0378905.1"/>
    </source>
</evidence>
<feature type="domain" description="Potassium channel" evidence="4">
    <location>
        <begin position="33"/>
        <end position="102"/>
    </location>
</feature>
<keyword evidence="6" id="KW-1185">Reference proteome</keyword>
<dbReference type="Proteomes" id="UP001183414">
    <property type="component" value="Unassembled WGS sequence"/>
</dbReference>
<organism evidence="5 6">
    <name type="scientific">Streptomyces hazeniae</name>
    <dbReference type="NCBI Taxonomy" id="3075538"/>
    <lineage>
        <taxon>Bacteria</taxon>
        <taxon>Bacillati</taxon>
        <taxon>Actinomycetota</taxon>
        <taxon>Actinomycetes</taxon>
        <taxon>Kitasatosporales</taxon>
        <taxon>Streptomycetaceae</taxon>
        <taxon>Streptomyces</taxon>
    </lineage>
</organism>
<evidence type="ECO:0000256" key="1">
    <source>
        <dbReference type="ARBA" id="ARBA00004651"/>
    </source>
</evidence>
<accession>A0ABU2NPJ7</accession>
<dbReference type="Pfam" id="PF02254">
    <property type="entry name" value="TrkA_N"/>
    <property type="match status" value="1"/>
</dbReference>
<dbReference type="RefSeq" id="WP_311672737.1">
    <property type="nucleotide sequence ID" value="NZ_JAVREQ010000006.1"/>
</dbReference>
<dbReference type="InterPro" id="IPR036291">
    <property type="entry name" value="NAD(P)-bd_dom_sf"/>
</dbReference>
<dbReference type="InterPro" id="IPR003148">
    <property type="entry name" value="RCK_N"/>
</dbReference>
<evidence type="ECO:0000259" key="4">
    <source>
        <dbReference type="Pfam" id="PF07885"/>
    </source>
</evidence>
<keyword evidence="2" id="KW-1133">Transmembrane helix</keyword>
<dbReference type="EMBL" id="JAVREQ010000006">
    <property type="protein sequence ID" value="MDT0378905.1"/>
    <property type="molecule type" value="Genomic_DNA"/>
</dbReference>
<gene>
    <name evidence="5" type="ORF">RM572_08985</name>
</gene>